<dbReference type="InterPro" id="IPR003673">
    <property type="entry name" value="CoA-Trfase_fam_III"/>
</dbReference>
<dbReference type="InterPro" id="IPR052985">
    <property type="entry name" value="CoA-trans_III_biosynth/detox"/>
</dbReference>
<name>A0A383RZ15_9PSED</name>
<protein>
    <submittedName>
        <fullName evidence="1">Succinate-hydroxymethylglutarate CoA-transferase</fullName>
        <ecNumber evidence="1">2.8.3.13</ecNumber>
    </submittedName>
</protein>
<dbReference type="SUPFAM" id="SSF89796">
    <property type="entry name" value="CoA-transferase family III (CaiB/BaiF)"/>
    <property type="match status" value="2"/>
</dbReference>
<dbReference type="RefSeq" id="WP_119145291.1">
    <property type="nucleotide sequence ID" value="NZ_CBCSFL010000042.1"/>
</dbReference>
<dbReference type="AlphaFoldDB" id="A0A383RZ15"/>
<proteinExistence type="predicted"/>
<dbReference type="Proteomes" id="UP000263595">
    <property type="component" value="Unassembled WGS sequence"/>
</dbReference>
<evidence type="ECO:0000313" key="2">
    <source>
        <dbReference type="Proteomes" id="UP000263595"/>
    </source>
</evidence>
<dbReference type="InterPro" id="IPR023606">
    <property type="entry name" value="CoA-Trfase_III_dom_1_sf"/>
</dbReference>
<reference evidence="2" key="1">
    <citation type="submission" date="2018-08" db="EMBL/GenBank/DDBJ databases">
        <authorList>
            <person name="Blom J."/>
        </authorList>
    </citation>
    <scope>NUCLEOTIDE SEQUENCE [LARGE SCALE GENOMIC DNA]</scope>
    <source>
        <strain evidence="2">CCOS 865</strain>
    </source>
</reference>
<keyword evidence="1" id="KW-0808">Transferase</keyword>
<keyword evidence="2" id="KW-1185">Reference proteome</keyword>
<dbReference type="Pfam" id="PF02515">
    <property type="entry name" value="CoA_transf_3"/>
    <property type="match status" value="1"/>
</dbReference>
<dbReference type="EMBL" id="UNOZ01000031">
    <property type="protein sequence ID" value="SYX92317.1"/>
    <property type="molecule type" value="Genomic_DNA"/>
</dbReference>
<sequence>MQSLLENMTHELALDSAAIRWQGVGVLPSTFAVSELAAASIGAAGLALAQLLAQQSDSCPLVRVDRRLASFWFASSLRPQGWQAPGLWDAIAGDYPTRDGWIRLHTNAPHHRAAVERVLGACNERAQVAAQVARWTGDELETAVVAAGGCAAQMRSWLDWCAHPQGQAVNRQPLVLRETFSADPPPLWSGSRARPLAGVKVLDLTRILAGPIATRLLAGFGAQVLRIDPPGWEEPAVVAEVSLGKRCARLDLRDPIDRQQFEGLLADADILVHGYRAEALERLGLGHERRRQLNPGLVDVSLNAYGWAGPWEGRRGFDSLVQMSTGIAREGMRWQQADHPVPLPVQALDHATGYLIAAEAIRGLAQRLRDGSGSRARLSLARTAKLLIEQGTLSDDLPLALETPEDLDPRIEHTPWGLAQRLKGPLQVGEAALQWDLGACELGSAQPRW</sequence>
<dbReference type="OrthoDB" id="9058532at2"/>
<dbReference type="PANTHER" id="PTHR48229">
    <property type="entry name" value="CAIB/BAIF FAMILY ENZYME (AFU_ORTHOLOGUE AFUA_1G05360)-RELATED"/>
    <property type="match status" value="1"/>
</dbReference>
<evidence type="ECO:0000313" key="1">
    <source>
        <dbReference type="EMBL" id="SYX92317.1"/>
    </source>
</evidence>
<dbReference type="Gene3D" id="3.40.50.10540">
    <property type="entry name" value="Crotonobetainyl-coa:carnitine coa-transferase, domain 1"/>
    <property type="match status" value="1"/>
</dbReference>
<gene>
    <name evidence="1" type="ORF">CCOS865_04602</name>
</gene>
<dbReference type="EC" id="2.8.3.13" evidence="1"/>
<organism evidence="1 2">
    <name type="scientific">Pseudomonas reidholzensis</name>
    <dbReference type="NCBI Taxonomy" id="1785162"/>
    <lineage>
        <taxon>Bacteria</taxon>
        <taxon>Pseudomonadati</taxon>
        <taxon>Pseudomonadota</taxon>
        <taxon>Gammaproteobacteria</taxon>
        <taxon>Pseudomonadales</taxon>
        <taxon>Pseudomonadaceae</taxon>
        <taxon>Pseudomonas</taxon>
    </lineage>
</organism>
<dbReference type="PANTHER" id="PTHR48229:SF1">
    <property type="entry name" value="ALPHA METHYLACYL-COA RACEMASE-RELATED"/>
    <property type="match status" value="1"/>
</dbReference>
<accession>A0A383RZ15</accession>
<dbReference type="GO" id="GO:0047369">
    <property type="term" value="F:succinate-hydroxymethylglutarate CoA-transferase activity"/>
    <property type="evidence" value="ECO:0007669"/>
    <property type="project" value="UniProtKB-EC"/>
</dbReference>